<dbReference type="SMART" id="SM00471">
    <property type="entry name" value="HDc"/>
    <property type="match status" value="1"/>
</dbReference>
<dbReference type="PROSITE" id="PS51832">
    <property type="entry name" value="HD_GYP"/>
    <property type="match status" value="1"/>
</dbReference>
<proteinExistence type="predicted"/>
<evidence type="ECO:0000259" key="1">
    <source>
        <dbReference type="PROSITE" id="PS51832"/>
    </source>
</evidence>
<accession>A0ABT1G4M2</accession>
<organism evidence="2 3">
    <name type="scientific">Natronospira proteinivora</name>
    <dbReference type="NCBI Taxonomy" id="1807133"/>
    <lineage>
        <taxon>Bacteria</taxon>
        <taxon>Pseudomonadati</taxon>
        <taxon>Pseudomonadota</taxon>
        <taxon>Gammaproteobacteria</taxon>
        <taxon>Natronospirales</taxon>
        <taxon>Natronospiraceae</taxon>
        <taxon>Natronospira</taxon>
    </lineage>
</organism>
<dbReference type="CDD" id="cd00077">
    <property type="entry name" value="HDc"/>
    <property type="match status" value="1"/>
</dbReference>
<dbReference type="InterPro" id="IPR021812">
    <property type="entry name" value="DUF3391"/>
</dbReference>
<evidence type="ECO:0000313" key="3">
    <source>
        <dbReference type="Proteomes" id="UP001523550"/>
    </source>
</evidence>
<dbReference type="Gene3D" id="1.10.3210.10">
    <property type="entry name" value="Hypothetical protein af1432"/>
    <property type="match status" value="1"/>
</dbReference>
<comment type="caution">
    <text evidence="2">The sequence shown here is derived from an EMBL/GenBank/DDBJ whole genome shotgun (WGS) entry which is preliminary data.</text>
</comment>
<dbReference type="Proteomes" id="UP001523550">
    <property type="component" value="Unassembled WGS sequence"/>
</dbReference>
<name>A0ABT1G4M2_9GAMM</name>
<evidence type="ECO:0000313" key="2">
    <source>
        <dbReference type="EMBL" id="MCP1726249.1"/>
    </source>
</evidence>
<sequence>MPSRKMTIDQLVPGLYVSRLDRPWTETPFLFQGFEIKTREEIDTLKKYCRFVWVDEERSTVAPPQARNPEANATIAAARRQDQRGSAPPLAETFRQSLSKTESARIEAREIMGDVIGRLRGNVGFQIDELWPHVQELHRQLSYSPDVMLWLLSMRDYDDALVEHCVNVCALSLMIGEELALDGRKQATLSLAALLHDVGKTKLPRHVVFQEGPLNKEDLAMVQQCPIESEKMLLASGVPKGVARIARHHQERVDGSGFPDGLSGEAVTLPMRIVGLANSYDAMTATWPKKLSLSSHQALISLSRQAPNRWGKETVDALVRRLGIYPPGSHVSLDDGAEGIVVGSRPQNRLRPLVVIHRNPGGRMLNRMAVLDLARDGEKRRIRMALAPDGEHNKLMRRISDEVLAA</sequence>
<protein>
    <submittedName>
        <fullName evidence="2">HD-GYP domain-containing protein (C-di-GMP phosphodiesterase class II)</fullName>
    </submittedName>
</protein>
<gene>
    <name evidence="2" type="ORF">J2T60_000214</name>
</gene>
<reference evidence="2 3" key="1">
    <citation type="submission" date="2022-03" db="EMBL/GenBank/DDBJ databases">
        <title>Genomic Encyclopedia of Type Strains, Phase III (KMG-III): the genomes of soil and plant-associated and newly described type strains.</title>
        <authorList>
            <person name="Whitman W."/>
        </authorList>
    </citation>
    <scope>NUCLEOTIDE SEQUENCE [LARGE SCALE GENOMIC DNA]</scope>
    <source>
        <strain evidence="2 3">BSker1</strain>
    </source>
</reference>
<dbReference type="SUPFAM" id="SSF109604">
    <property type="entry name" value="HD-domain/PDEase-like"/>
    <property type="match status" value="1"/>
</dbReference>
<dbReference type="RefSeq" id="WP_253444209.1">
    <property type="nucleotide sequence ID" value="NZ_JALJYF010000001.1"/>
</dbReference>
<feature type="domain" description="HD-GYP" evidence="1">
    <location>
        <begin position="139"/>
        <end position="334"/>
    </location>
</feature>
<dbReference type="Pfam" id="PF13487">
    <property type="entry name" value="HD_5"/>
    <property type="match status" value="1"/>
</dbReference>
<dbReference type="EMBL" id="JALJYF010000001">
    <property type="protein sequence ID" value="MCP1726249.1"/>
    <property type="molecule type" value="Genomic_DNA"/>
</dbReference>
<dbReference type="Pfam" id="PF11871">
    <property type="entry name" value="DUF3391"/>
    <property type="match status" value="1"/>
</dbReference>
<dbReference type="PANTHER" id="PTHR43155:SF2">
    <property type="entry name" value="CYCLIC DI-GMP PHOSPHODIESTERASE PA4108"/>
    <property type="match status" value="1"/>
</dbReference>
<dbReference type="InterPro" id="IPR003607">
    <property type="entry name" value="HD/PDEase_dom"/>
</dbReference>
<keyword evidence="3" id="KW-1185">Reference proteome</keyword>
<dbReference type="PANTHER" id="PTHR43155">
    <property type="entry name" value="CYCLIC DI-GMP PHOSPHODIESTERASE PA4108-RELATED"/>
    <property type="match status" value="1"/>
</dbReference>
<dbReference type="InterPro" id="IPR037522">
    <property type="entry name" value="HD_GYP_dom"/>
</dbReference>